<dbReference type="RefSeq" id="XP_018266295.1">
    <property type="nucleotide sequence ID" value="XM_018403641.1"/>
</dbReference>
<gene>
    <name evidence="1" type="ORF">I303_00270</name>
    <name evidence="2" type="ORF">I303_100269</name>
</gene>
<evidence type="ECO:0000313" key="1">
    <source>
        <dbReference type="EMBL" id="OBR88453.1"/>
    </source>
</evidence>
<dbReference type="EMBL" id="KI894027">
    <property type="protein sequence ID" value="OBR88453.1"/>
    <property type="molecule type" value="Genomic_DNA"/>
</dbReference>
<evidence type="ECO:0000313" key="2">
    <source>
        <dbReference type="EMBL" id="WWC57735.1"/>
    </source>
</evidence>
<dbReference type="AlphaFoldDB" id="A0A1A6AEK0"/>
<protein>
    <submittedName>
        <fullName evidence="1">Uncharacterized protein</fullName>
    </submittedName>
</protein>
<sequence>MPSSAHNDLAASIFHCSGLTPPDYNHCCFTTESCAKIICGQIGTAIGNTTVGNATIFDCYVRNITIANQCISAYDNDTHDETNGSCSSLRGDGCVNRTWSNIITSDSVSRLHGWQSTFVNNGKHQGVD</sequence>
<accession>A0A1A6AEK0</accession>
<name>A0A1A6AEK0_9TREE</name>
<reference evidence="1" key="1">
    <citation type="submission" date="2013-07" db="EMBL/GenBank/DDBJ databases">
        <title>The Genome Sequence of Cryptococcus dejecticola CBS10117.</title>
        <authorList>
            <consortium name="The Broad Institute Genome Sequencing Platform"/>
            <person name="Cuomo C."/>
            <person name="Litvintseva A."/>
            <person name="Chen Y."/>
            <person name="Heitman J."/>
            <person name="Sun S."/>
            <person name="Springer D."/>
            <person name="Dromer F."/>
            <person name="Young S.K."/>
            <person name="Zeng Q."/>
            <person name="Gargeya S."/>
            <person name="Fitzgerald M."/>
            <person name="Abouelleil A."/>
            <person name="Alvarado L."/>
            <person name="Berlin A.M."/>
            <person name="Chapman S.B."/>
            <person name="Dewar J."/>
            <person name="Goldberg J."/>
            <person name="Griggs A."/>
            <person name="Gujja S."/>
            <person name="Hansen M."/>
            <person name="Howarth C."/>
            <person name="Imamovic A."/>
            <person name="Larimer J."/>
            <person name="McCowan C."/>
            <person name="Murphy C."/>
            <person name="Pearson M."/>
            <person name="Priest M."/>
            <person name="Roberts A."/>
            <person name="Saif S."/>
            <person name="Shea T."/>
            <person name="Sykes S."/>
            <person name="Wortman J."/>
            <person name="Nusbaum C."/>
            <person name="Birren B."/>
        </authorList>
    </citation>
    <scope>NUCLEOTIDE SEQUENCE [LARGE SCALE GENOMIC DNA]</scope>
    <source>
        <strain evidence="1">CBS 10117</strain>
    </source>
</reference>
<proteinExistence type="predicted"/>
<evidence type="ECO:0000313" key="3">
    <source>
        <dbReference type="Proteomes" id="UP000078595"/>
    </source>
</evidence>
<reference evidence="2" key="2">
    <citation type="submission" date="2013-07" db="EMBL/GenBank/DDBJ databases">
        <authorList>
            <consortium name="The Broad Institute Genome Sequencing Platform"/>
            <person name="Cuomo C."/>
            <person name="Litvintseva A."/>
            <person name="Chen Y."/>
            <person name="Heitman J."/>
            <person name="Sun S."/>
            <person name="Springer D."/>
            <person name="Dromer F."/>
            <person name="Young S.K."/>
            <person name="Zeng Q."/>
            <person name="Gargeya S."/>
            <person name="Fitzgerald M."/>
            <person name="Abouelleil A."/>
            <person name="Alvarado L."/>
            <person name="Berlin A.M."/>
            <person name="Chapman S.B."/>
            <person name="Dewar J."/>
            <person name="Goldberg J."/>
            <person name="Griggs A."/>
            <person name="Gujja S."/>
            <person name="Hansen M."/>
            <person name="Howarth C."/>
            <person name="Imamovic A."/>
            <person name="Larimer J."/>
            <person name="McCowan C."/>
            <person name="Murphy C."/>
            <person name="Pearson M."/>
            <person name="Priest M."/>
            <person name="Roberts A."/>
            <person name="Saif S."/>
            <person name="Shea T."/>
            <person name="Sykes S."/>
            <person name="Wortman J."/>
            <person name="Nusbaum C."/>
            <person name="Birren B."/>
        </authorList>
    </citation>
    <scope>NUCLEOTIDE SEQUENCE</scope>
    <source>
        <strain evidence="2">CBS 10117</strain>
    </source>
</reference>
<organism evidence="1">
    <name type="scientific">Kwoniella dejecticola CBS 10117</name>
    <dbReference type="NCBI Taxonomy" id="1296121"/>
    <lineage>
        <taxon>Eukaryota</taxon>
        <taxon>Fungi</taxon>
        <taxon>Dikarya</taxon>
        <taxon>Basidiomycota</taxon>
        <taxon>Agaricomycotina</taxon>
        <taxon>Tremellomycetes</taxon>
        <taxon>Tremellales</taxon>
        <taxon>Cryptococcaceae</taxon>
        <taxon>Kwoniella</taxon>
    </lineage>
</organism>
<dbReference type="KEGG" id="kdj:28963969"/>
<dbReference type="Proteomes" id="UP000078595">
    <property type="component" value="Chromosome 1"/>
</dbReference>
<dbReference type="GeneID" id="28963969"/>
<dbReference type="EMBL" id="CP144530">
    <property type="protein sequence ID" value="WWC57735.1"/>
    <property type="molecule type" value="Genomic_DNA"/>
</dbReference>
<keyword evidence="3" id="KW-1185">Reference proteome</keyword>
<dbReference type="VEuPathDB" id="FungiDB:I303_00270"/>
<reference evidence="2" key="3">
    <citation type="submission" date="2024-02" db="EMBL/GenBank/DDBJ databases">
        <title>Comparative genomics of Cryptococcus and Kwoniella reveals pathogenesis evolution and contrasting modes of karyotype evolution via chromosome fusion or intercentromeric recombination.</title>
        <authorList>
            <person name="Coelho M.A."/>
            <person name="David-Palma M."/>
            <person name="Shea T."/>
            <person name="Bowers K."/>
            <person name="McGinley-Smith S."/>
            <person name="Mohammad A.W."/>
            <person name="Gnirke A."/>
            <person name="Yurkov A.M."/>
            <person name="Nowrousian M."/>
            <person name="Sun S."/>
            <person name="Cuomo C.A."/>
            <person name="Heitman J."/>
        </authorList>
    </citation>
    <scope>NUCLEOTIDE SEQUENCE</scope>
    <source>
        <strain evidence="2">CBS 10117</strain>
    </source>
</reference>